<dbReference type="Proteomes" id="UP001595384">
    <property type="component" value="Unassembled WGS sequence"/>
</dbReference>
<evidence type="ECO:0000313" key="4">
    <source>
        <dbReference type="Proteomes" id="UP001595384"/>
    </source>
</evidence>
<protein>
    <submittedName>
        <fullName evidence="3">Chalcone isomerase family protein</fullName>
    </submittedName>
</protein>
<keyword evidence="4" id="KW-1185">Reference proteome</keyword>
<evidence type="ECO:0000313" key="3">
    <source>
        <dbReference type="EMBL" id="MFC3024727.1"/>
    </source>
</evidence>
<feature type="domain" description="Chalcone isomerase" evidence="2">
    <location>
        <begin position="40"/>
        <end position="172"/>
    </location>
</feature>
<dbReference type="RefSeq" id="WP_123015930.1">
    <property type="nucleotide sequence ID" value="NZ_AP024911.1"/>
</dbReference>
<feature type="signal peptide" evidence="1">
    <location>
        <begin position="1"/>
        <end position="21"/>
    </location>
</feature>
<evidence type="ECO:0000256" key="1">
    <source>
        <dbReference type="SAM" id="SignalP"/>
    </source>
</evidence>
<keyword evidence="3" id="KW-0413">Isomerase</keyword>
<dbReference type="EMBL" id="JBHRSE010000086">
    <property type="protein sequence ID" value="MFC3024727.1"/>
    <property type="molecule type" value="Genomic_DNA"/>
</dbReference>
<organism evidence="3 4">
    <name type="scientific">Vibrio zhugei</name>
    <dbReference type="NCBI Taxonomy" id="2479546"/>
    <lineage>
        <taxon>Bacteria</taxon>
        <taxon>Pseudomonadati</taxon>
        <taxon>Pseudomonadota</taxon>
        <taxon>Gammaproteobacteria</taxon>
        <taxon>Vibrionales</taxon>
        <taxon>Vibrionaceae</taxon>
        <taxon>Vibrio</taxon>
    </lineage>
</organism>
<sequence>MIKHYVLLALLSMAWSASVLAKEPSLAQWQRVGQAHFTWLWFDVYDSTLYTPNGRYVDLHSPLALHIEYRRTISAQDLLTATEKQWKKLTFKQDDIDQWLSKLKTIFPSVEEGDQLVYQSNGKTGTFYFKPVNQSDFHVVGDIESPTFNTAFLSIWLSPQSQYPDLRKQLIGVEHHG</sequence>
<accession>A0ABV7C9H5</accession>
<keyword evidence="1" id="KW-0732">Signal</keyword>
<proteinExistence type="predicted"/>
<evidence type="ECO:0000259" key="2">
    <source>
        <dbReference type="Pfam" id="PF16036"/>
    </source>
</evidence>
<dbReference type="InterPro" id="IPR016087">
    <property type="entry name" value="Chalcone_isomerase"/>
</dbReference>
<dbReference type="GO" id="GO:0016853">
    <property type="term" value="F:isomerase activity"/>
    <property type="evidence" value="ECO:0007669"/>
    <property type="project" value="UniProtKB-KW"/>
</dbReference>
<reference evidence="4" key="1">
    <citation type="journal article" date="2019" name="Int. J. Syst. Evol. Microbiol.">
        <title>The Global Catalogue of Microorganisms (GCM) 10K type strain sequencing project: providing services to taxonomists for standard genome sequencing and annotation.</title>
        <authorList>
            <consortium name="The Broad Institute Genomics Platform"/>
            <consortium name="The Broad Institute Genome Sequencing Center for Infectious Disease"/>
            <person name="Wu L."/>
            <person name="Ma J."/>
        </authorList>
    </citation>
    <scope>NUCLEOTIDE SEQUENCE [LARGE SCALE GENOMIC DNA]</scope>
    <source>
        <strain evidence="4">KCTC 62784</strain>
    </source>
</reference>
<gene>
    <name evidence="3" type="ORF">ACFODT_12930</name>
</gene>
<comment type="caution">
    <text evidence="3">The sequence shown here is derived from an EMBL/GenBank/DDBJ whole genome shotgun (WGS) entry which is preliminary data.</text>
</comment>
<feature type="chain" id="PRO_5046319796" evidence="1">
    <location>
        <begin position="22"/>
        <end position="177"/>
    </location>
</feature>
<name>A0ABV7C9H5_9VIBR</name>
<dbReference type="Pfam" id="PF16036">
    <property type="entry name" value="Chalcone_3"/>
    <property type="match status" value="1"/>
</dbReference>